<dbReference type="PATRIC" id="fig|271.14.peg.1473"/>
<dbReference type="AlphaFoldDB" id="A0A0M9AGA4"/>
<dbReference type="EMBL" id="LHCI01000106">
    <property type="protein sequence ID" value="KOX90209.1"/>
    <property type="molecule type" value="Genomic_DNA"/>
</dbReference>
<dbReference type="Proteomes" id="UP000037685">
    <property type="component" value="Unassembled WGS sequence"/>
</dbReference>
<evidence type="ECO:0000313" key="2">
    <source>
        <dbReference type="EMBL" id="KOX90209.1"/>
    </source>
</evidence>
<protein>
    <recommendedName>
        <fullName evidence="5">Transposase IS116/IS110/IS902 family protein</fullName>
    </recommendedName>
</protein>
<accession>A0A0M9AGA4</accession>
<proteinExistence type="predicted"/>
<comment type="caution">
    <text evidence="3">The sequence shown here is derived from an EMBL/GenBank/DDBJ whole genome shotgun (WGS) entry which is preliminary data.</text>
</comment>
<name>A0A0M9AGA4_THEAQ</name>
<evidence type="ECO:0000313" key="4">
    <source>
        <dbReference type="Proteomes" id="UP000037685"/>
    </source>
</evidence>
<organism evidence="3 4">
    <name type="scientific">Thermus aquaticus</name>
    <dbReference type="NCBI Taxonomy" id="271"/>
    <lineage>
        <taxon>Bacteria</taxon>
        <taxon>Thermotogati</taxon>
        <taxon>Deinococcota</taxon>
        <taxon>Deinococci</taxon>
        <taxon>Thermales</taxon>
        <taxon>Thermaceae</taxon>
        <taxon>Thermus</taxon>
    </lineage>
</organism>
<reference evidence="3 4" key="1">
    <citation type="submission" date="2015-07" db="EMBL/GenBank/DDBJ databases">
        <authorList>
            <person name="Noorani M."/>
        </authorList>
    </citation>
    <scope>NUCLEOTIDE SEQUENCE [LARGE SCALE GENOMIC DNA]</scope>
    <source>
        <strain evidence="4">ATCC 25104 / DSM 625 / JCM 10724 / NBRC 103206 / NCIMB 11243 / YT-1</strain>
        <strain evidence="3">YT-1</strain>
    </source>
</reference>
<dbReference type="EMBL" id="LHCI01000106">
    <property type="protein sequence ID" value="KOX89425.1"/>
    <property type="molecule type" value="Genomic_DNA"/>
</dbReference>
<gene>
    <name evidence="1" type="ORF">BVI061214_00588</name>
    <name evidence="2" type="ORF">BVI061214_01397</name>
    <name evidence="3" type="ORF">BVI061214_01404</name>
</gene>
<sequence length="59" mass="6713">MGALVAVRHDPEMGAFYRRLLSRGKRKKQALVAVAHKLLRRMMGRLREYYAGQSLQGVA</sequence>
<evidence type="ECO:0000313" key="1">
    <source>
        <dbReference type="EMBL" id="KOX89425.1"/>
    </source>
</evidence>
<evidence type="ECO:0008006" key="5">
    <source>
        <dbReference type="Google" id="ProtNLM"/>
    </source>
</evidence>
<evidence type="ECO:0000313" key="3">
    <source>
        <dbReference type="EMBL" id="KOX90215.1"/>
    </source>
</evidence>
<dbReference type="EMBL" id="LHCI01000106">
    <property type="protein sequence ID" value="KOX90215.1"/>
    <property type="molecule type" value="Genomic_DNA"/>
</dbReference>